<keyword evidence="3" id="KW-1185">Reference proteome</keyword>
<protein>
    <submittedName>
        <fullName evidence="2">Uncharacterized protein</fullName>
    </submittedName>
</protein>
<dbReference type="AlphaFoldDB" id="A0AA36IGR6"/>
<evidence type="ECO:0000256" key="1">
    <source>
        <dbReference type="SAM" id="MobiDB-lite"/>
    </source>
</evidence>
<proteinExistence type="predicted"/>
<evidence type="ECO:0000313" key="3">
    <source>
        <dbReference type="Proteomes" id="UP001178507"/>
    </source>
</evidence>
<sequence length="514" mass="56853">MQQEVCMKAFEARLNRNATMRQAQYRFLAELGKAYEQQAIKMHEMRQSYYREIDHLRDQLGIKARNPSFDMKEVQFFDAKAYRPLSWKELADLLLVQRIEANGGERTVELVPVRVLCRDCRNKFASEVPDLPQDAESQVTPDMILTELPPEENVEYTAQGVSRWAQTEISVQAQVDCSVQTEARPEFFPASPEESAREVSFRQVTLSFDTALLEAADSPPSLERAEVHPEQANPEQQARRRSSRARPTHAESRPLSFEPEWHEATFAHDADERAVAGEPDAADADCFDELPASKLEATGDGLDLCETLLEGPGSSMPTTLDRGSHAPEPASRRHVRRGTAPHARIQLEEVGAAPQSAREALRISSNNFGDFTASCPLSTWQSPERGAGGSGVSSKTLHVQSFNLSLDLPGSAPTIPDPDRRRRARNLPAVRPVSPRSPMEGRSSSPCPSARSLAAWPERVRRTSLTIPGGKAGEAEHIELLRDPSTSLDPRPAESEETKGQLPSLLASQAKVKA</sequence>
<name>A0AA36IGR6_9DINO</name>
<comment type="caution">
    <text evidence="2">The sequence shown here is derived from an EMBL/GenBank/DDBJ whole genome shotgun (WGS) entry which is preliminary data.</text>
</comment>
<evidence type="ECO:0000313" key="2">
    <source>
        <dbReference type="EMBL" id="CAJ1387160.1"/>
    </source>
</evidence>
<organism evidence="2 3">
    <name type="scientific">Effrenium voratum</name>
    <dbReference type="NCBI Taxonomy" id="2562239"/>
    <lineage>
        <taxon>Eukaryota</taxon>
        <taxon>Sar</taxon>
        <taxon>Alveolata</taxon>
        <taxon>Dinophyceae</taxon>
        <taxon>Suessiales</taxon>
        <taxon>Symbiodiniaceae</taxon>
        <taxon>Effrenium</taxon>
    </lineage>
</organism>
<reference evidence="2" key="1">
    <citation type="submission" date="2023-08" db="EMBL/GenBank/DDBJ databases">
        <authorList>
            <person name="Chen Y."/>
            <person name="Shah S."/>
            <person name="Dougan E. K."/>
            <person name="Thang M."/>
            <person name="Chan C."/>
        </authorList>
    </citation>
    <scope>NUCLEOTIDE SEQUENCE</scope>
</reference>
<accession>A0AA36IGR6</accession>
<dbReference type="Proteomes" id="UP001178507">
    <property type="component" value="Unassembled WGS sequence"/>
</dbReference>
<dbReference type="EMBL" id="CAUJNA010001469">
    <property type="protein sequence ID" value="CAJ1387160.1"/>
    <property type="molecule type" value="Genomic_DNA"/>
</dbReference>
<feature type="region of interest" description="Disordered" evidence="1">
    <location>
        <begin position="312"/>
        <end position="339"/>
    </location>
</feature>
<feature type="region of interest" description="Disordered" evidence="1">
    <location>
        <begin position="217"/>
        <end position="258"/>
    </location>
</feature>
<feature type="region of interest" description="Disordered" evidence="1">
    <location>
        <begin position="405"/>
        <end position="514"/>
    </location>
</feature>
<gene>
    <name evidence="2" type="ORF">EVOR1521_LOCUS13292</name>
</gene>
<feature type="compositionally biased region" description="Basic and acidic residues" evidence="1">
    <location>
        <begin position="473"/>
        <end position="482"/>
    </location>
</feature>